<evidence type="ECO:0000313" key="1">
    <source>
        <dbReference type="EMBL" id="PZC76681.1"/>
    </source>
</evidence>
<dbReference type="InterPro" id="IPR010562">
    <property type="entry name" value="Haemolymph_juvenile_hormone-bd"/>
</dbReference>
<dbReference type="Proteomes" id="UP000249218">
    <property type="component" value="Unassembled WGS sequence"/>
</dbReference>
<dbReference type="GO" id="GO:0005615">
    <property type="term" value="C:extracellular space"/>
    <property type="evidence" value="ECO:0007669"/>
    <property type="project" value="TreeGrafter"/>
</dbReference>
<dbReference type="OrthoDB" id="7219269at2759"/>
<organism evidence="1 2">
    <name type="scientific">Helicoverpa armigera</name>
    <name type="common">Cotton bollworm</name>
    <name type="synonym">Heliothis armigera</name>
    <dbReference type="NCBI Taxonomy" id="29058"/>
    <lineage>
        <taxon>Eukaryota</taxon>
        <taxon>Metazoa</taxon>
        <taxon>Ecdysozoa</taxon>
        <taxon>Arthropoda</taxon>
        <taxon>Hexapoda</taxon>
        <taxon>Insecta</taxon>
        <taxon>Pterygota</taxon>
        <taxon>Neoptera</taxon>
        <taxon>Endopterygota</taxon>
        <taxon>Lepidoptera</taxon>
        <taxon>Glossata</taxon>
        <taxon>Ditrysia</taxon>
        <taxon>Noctuoidea</taxon>
        <taxon>Noctuidae</taxon>
        <taxon>Heliothinae</taxon>
        <taxon>Helicoverpa</taxon>
    </lineage>
</organism>
<proteinExistence type="predicted"/>
<reference evidence="1 2" key="1">
    <citation type="journal article" date="2017" name="BMC Biol.">
        <title>Genomic innovations, transcriptional plasticity and gene loss underlying the evolution and divergence of two highly polyphagous and invasive Helicoverpa pest species.</title>
        <authorList>
            <person name="Pearce S.L."/>
            <person name="Clarke D.F."/>
            <person name="East P.D."/>
            <person name="Elfekih S."/>
            <person name="Gordon K.H."/>
            <person name="Jermiin L.S."/>
            <person name="McGaughran A."/>
            <person name="Oakeshott J.G."/>
            <person name="Papanikolaou A."/>
            <person name="Perera O.P."/>
            <person name="Rane R.V."/>
            <person name="Richards S."/>
            <person name="Tay W.T."/>
            <person name="Walsh T.K."/>
            <person name="Anderson A."/>
            <person name="Anderson C.J."/>
            <person name="Asgari S."/>
            <person name="Board P.G."/>
            <person name="Bretschneider A."/>
            <person name="Campbell P.M."/>
            <person name="Chertemps T."/>
            <person name="Christeller J.T."/>
            <person name="Coppin C.W."/>
            <person name="Downes S.J."/>
            <person name="Duan G."/>
            <person name="Farnsworth C.A."/>
            <person name="Good R.T."/>
            <person name="Han L.B."/>
            <person name="Han Y.C."/>
            <person name="Hatje K."/>
            <person name="Horne I."/>
            <person name="Huang Y.P."/>
            <person name="Hughes D.S."/>
            <person name="Jacquin-Joly E."/>
            <person name="James W."/>
            <person name="Jhangiani S."/>
            <person name="Kollmar M."/>
            <person name="Kuwar S.S."/>
            <person name="Li S."/>
            <person name="Liu N.Y."/>
            <person name="Maibeche M.T."/>
            <person name="Miller J.R."/>
            <person name="Montagne N."/>
            <person name="Perry T."/>
            <person name="Qu J."/>
            <person name="Song S.V."/>
            <person name="Sutton G.G."/>
            <person name="Vogel H."/>
            <person name="Walenz B.P."/>
            <person name="Xu W."/>
            <person name="Zhang H.J."/>
            <person name="Zou Z."/>
            <person name="Batterham P."/>
            <person name="Edwards O.R."/>
            <person name="Feyereisen R."/>
            <person name="Gibbs R.A."/>
            <person name="Heckel D.G."/>
            <person name="McGrath A."/>
            <person name="Robin C."/>
            <person name="Scherer S.E."/>
            <person name="Worley K.C."/>
            <person name="Wu Y.D."/>
        </authorList>
    </citation>
    <scope>NUCLEOTIDE SEQUENCE [LARGE SCALE GENOMIC DNA]</scope>
    <source>
        <strain evidence="1">Harm_GR_Male_#8</strain>
        <tissue evidence="1">Whole organism</tissue>
    </source>
</reference>
<dbReference type="Gene3D" id="3.15.10.30">
    <property type="entry name" value="Haemolymph juvenile hormone binding protein"/>
    <property type="match status" value="2"/>
</dbReference>
<accession>A0A2W1BQT4</accession>
<gene>
    <name evidence="1" type="primary">HaOG204364</name>
    <name evidence="1" type="ORF">B5X24_HaOG204364</name>
</gene>
<dbReference type="EMBL" id="KZ149950">
    <property type="protein sequence ID" value="PZC76681.1"/>
    <property type="molecule type" value="Genomic_DNA"/>
</dbReference>
<dbReference type="SMART" id="SM00700">
    <property type="entry name" value="JHBP"/>
    <property type="match status" value="2"/>
</dbReference>
<evidence type="ECO:0000313" key="2">
    <source>
        <dbReference type="Proteomes" id="UP000249218"/>
    </source>
</evidence>
<dbReference type="PANTHER" id="PTHR11008:SF41">
    <property type="entry name" value="RE70318P"/>
    <property type="match status" value="1"/>
</dbReference>
<dbReference type="InterPro" id="IPR038606">
    <property type="entry name" value="To_sf"/>
</dbReference>
<keyword evidence="2" id="KW-1185">Reference proteome</keyword>
<protein>
    <recommendedName>
        <fullName evidence="3">Juvenile hormone binding protein</fullName>
    </recommendedName>
</protein>
<name>A0A2W1BQT4_HELAM</name>
<evidence type="ECO:0008006" key="3">
    <source>
        <dbReference type="Google" id="ProtNLM"/>
    </source>
</evidence>
<dbReference type="Pfam" id="PF06585">
    <property type="entry name" value="JHBP"/>
    <property type="match status" value="2"/>
</dbReference>
<dbReference type="PANTHER" id="PTHR11008">
    <property type="entry name" value="PROTEIN TAKEOUT-LIKE PROTEIN"/>
    <property type="match status" value="1"/>
</dbReference>
<sequence length="398" mass="44063">MTPPAVEAIFTACSKNDMKCMCKSTESFMANTFNGLPDYNMKPTDPLIIPELKVVVDEGLGLVFEFKNINITGLKNLQVQDFKLDTDKKLIGLKSKAVLNIVTDNVKIELTKQNKAFNGAYSASTTALGRSDYGYSFTKKDGKEFFLLAPEVHVCEIVEEPNVVLGDDLQKALDSESIFTACSKNDIKCLIKSTESFMANTFNGMPDNNMKATDPLIIPELKVVMDEDLGLASEFKNINITGLKNLQVTDFKLDSDKKLIGLKTKAVLNIVADNVKIEFTKQNKAFNGAYTASTTALLSSDYAYTFTKKDGKESFLLAPEVNICEIVEEPNVVLGDDLQKALDSDPDAQAMKAEYESKKVALRKKTLCSIVKDAYTVIINNYREVAQKYPKEAFITDI</sequence>
<dbReference type="AlphaFoldDB" id="A0A2W1BQT4"/>